<protein>
    <recommendedName>
        <fullName evidence="4">DUF306 domain-containing protein</fullName>
    </recommendedName>
</protein>
<reference evidence="2" key="1">
    <citation type="submission" date="2022-06" db="EMBL/GenBank/DDBJ databases">
        <title>Solitalea sp. MAHUQ-68 isolated from rhizospheric soil.</title>
        <authorList>
            <person name="Huq M.A."/>
        </authorList>
    </citation>
    <scope>NUCLEOTIDE SEQUENCE</scope>
    <source>
        <strain evidence="2">MAHUQ-68</strain>
    </source>
</reference>
<name>A0A9X2F2R9_9SPHI</name>
<proteinExistence type="predicted"/>
<sequence length="148" mass="16002">MKTKLIALVIIAFAFTACNNNDDPKPTAVIPTGSWKLTELHYFDKTGKDSATTTLSKSTLSISFDKSKNLASFTGKPEEVAFAGSYKLDGSYKLTPGTITPDNATPVLDKAALVFLKAGYLYEIKTNSVIIYAKNKGFMVYSPISSAK</sequence>
<dbReference type="AlphaFoldDB" id="A0A9X2F2R9"/>
<keyword evidence="1" id="KW-0732">Signal</keyword>
<dbReference type="PROSITE" id="PS51257">
    <property type="entry name" value="PROKAR_LIPOPROTEIN"/>
    <property type="match status" value="1"/>
</dbReference>
<comment type="caution">
    <text evidence="2">The sequence shown here is derived from an EMBL/GenBank/DDBJ whole genome shotgun (WGS) entry which is preliminary data.</text>
</comment>
<evidence type="ECO:0000313" key="2">
    <source>
        <dbReference type="EMBL" id="MCO4293639.1"/>
    </source>
</evidence>
<evidence type="ECO:0000256" key="1">
    <source>
        <dbReference type="SAM" id="SignalP"/>
    </source>
</evidence>
<evidence type="ECO:0008006" key="4">
    <source>
        <dbReference type="Google" id="ProtNLM"/>
    </source>
</evidence>
<feature type="signal peptide" evidence="1">
    <location>
        <begin position="1"/>
        <end position="19"/>
    </location>
</feature>
<dbReference type="RefSeq" id="WP_252588292.1">
    <property type="nucleotide sequence ID" value="NZ_JAMWYS010000036.1"/>
</dbReference>
<accession>A0A9X2F2R9</accession>
<evidence type="ECO:0000313" key="3">
    <source>
        <dbReference type="Proteomes" id="UP001155182"/>
    </source>
</evidence>
<feature type="chain" id="PRO_5040989077" description="DUF306 domain-containing protein" evidence="1">
    <location>
        <begin position="20"/>
        <end position="148"/>
    </location>
</feature>
<keyword evidence="3" id="KW-1185">Reference proteome</keyword>
<organism evidence="2 3">
    <name type="scientific">Solitalea agri</name>
    <dbReference type="NCBI Taxonomy" id="2953739"/>
    <lineage>
        <taxon>Bacteria</taxon>
        <taxon>Pseudomonadati</taxon>
        <taxon>Bacteroidota</taxon>
        <taxon>Sphingobacteriia</taxon>
        <taxon>Sphingobacteriales</taxon>
        <taxon>Sphingobacteriaceae</taxon>
        <taxon>Solitalea</taxon>
    </lineage>
</organism>
<dbReference type="Proteomes" id="UP001155182">
    <property type="component" value="Unassembled WGS sequence"/>
</dbReference>
<gene>
    <name evidence="2" type="ORF">NF867_12265</name>
</gene>
<dbReference type="EMBL" id="JAMWYS010000036">
    <property type="protein sequence ID" value="MCO4293639.1"/>
    <property type="molecule type" value="Genomic_DNA"/>
</dbReference>